<evidence type="ECO:0000313" key="3">
    <source>
        <dbReference type="Ensembl" id="ENSNNAP00000001533.1"/>
    </source>
</evidence>
<dbReference type="PANTHER" id="PTHR45935:SF15">
    <property type="entry name" value="SCAN BOX DOMAIN-CONTAINING PROTEIN"/>
    <property type="match status" value="1"/>
</dbReference>
<dbReference type="SUPFAM" id="SSF47353">
    <property type="entry name" value="Retrovirus capsid dimerization domain-like"/>
    <property type="match status" value="1"/>
</dbReference>
<dbReference type="Ensembl" id="ENSNNAT00000001619.1">
    <property type="protein sequence ID" value="ENSNNAP00000001533.1"/>
    <property type="gene ID" value="ENSNNAG00000001088.1"/>
</dbReference>
<dbReference type="PROSITE" id="PS51257">
    <property type="entry name" value="PROKAR_LIPOPROTEIN"/>
    <property type="match status" value="1"/>
</dbReference>
<dbReference type="Proteomes" id="UP000694559">
    <property type="component" value="Unplaced"/>
</dbReference>
<dbReference type="PANTHER" id="PTHR45935">
    <property type="entry name" value="PROTEIN ZBED8-RELATED"/>
    <property type="match status" value="1"/>
</dbReference>
<reference evidence="3" key="2">
    <citation type="submission" date="2025-09" db="UniProtKB">
        <authorList>
            <consortium name="Ensembl"/>
        </authorList>
    </citation>
    <scope>IDENTIFICATION</scope>
</reference>
<dbReference type="Pfam" id="PF02023">
    <property type="entry name" value="SCAN"/>
    <property type="match status" value="1"/>
</dbReference>
<dbReference type="InterPro" id="IPR038269">
    <property type="entry name" value="SCAN_sf"/>
</dbReference>
<evidence type="ECO:0000256" key="1">
    <source>
        <dbReference type="ARBA" id="ARBA00023242"/>
    </source>
</evidence>
<dbReference type="InterPro" id="IPR003309">
    <property type="entry name" value="SCAN_dom"/>
</dbReference>
<dbReference type="SMART" id="SM00431">
    <property type="entry name" value="SCAN"/>
    <property type="match status" value="1"/>
</dbReference>
<dbReference type="AlphaFoldDB" id="A0A8C6VAU1"/>
<evidence type="ECO:0000313" key="4">
    <source>
        <dbReference type="Proteomes" id="UP000694559"/>
    </source>
</evidence>
<dbReference type="InterPro" id="IPR050916">
    <property type="entry name" value="SCAN-C2H2_zinc_finger"/>
</dbReference>
<dbReference type="OrthoDB" id="1683831at2759"/>
<accession>A0A8C6VAU1</accession>
<dbReference type="GeneTree" id="ENSGT00940000154715"/>
<protein>
    <recommendedName>
        <fullName evidence="2">SCAN box domain-containing protein</fullName>
    </recommendedName>
</protein>
<proteinExistence type="predicted"/>
<name>A0A8C6VAU1_NAJNA</name>
<keyword evidence="1" id="KW-0539">Nucleus</keyword>
<organism evidence="3 4">
    <name type="scientific">Naja naja</name>
    <name type="common">Indian cobra</name>
    <dbReference type="NCBI Taxonomy" id="35670"/>
    <lineage>
        <taxon>Eukaryota</taxon>
        <taxon>Metazoa</taxon>
        <taxon>Chordata</taxon>
        <taxon>Craniata</taxon>
        <taxon>Vertebrata</taxon>
        <taxon>Euteleostomi</taxon>
        <taxon>Lepidosauria</taxon>
        <taxon>Squamata</taxon>
        <taxon>Bifurcata</taxon>
        <taxon>Unidentata</taxon>
        <taxon>Episquamata</taxon>
        <taxon>Toxicofera</taxon>
        <taxon>Serpentes</taxon>
        <taxon>Colubroidea</taxon>
        <taxon>Elapidae</taxon>
        <taxon>Elapinae</taxon>
        <taxon>Naja</taxon>
    </lineage>
</organism>
<feature type="domain" description="SCAN box" evidence="2">
    <location>
        <begin position="41"/>
        <end position="106"/>
    </location>
</feature>
<sequence length="212" mass="24607">MTGGGDKRGPNVTLIGTAGSCIQKSLLKGETTNWIIPNPSFEGFSYQDSMQPRELCSQLYQLHREWLRPEKNTKQFLAILPLEMKSWIKECRAETSSQAVALAEGFLLTLFQYLRGCHREEGVKLFSKAPEGQTRNNGWKPNKERFNLKIRRNFQTVRTINQWNRSCPQKLWERHHLRLSRRDWTAICQKWCRVSRLGGGVGLDDLQDPFQL</sequence>
<dbReference type="PROSITE" id="PS50804">
    <property type="entry name" value="SCAN_BOX"/>
    <property type="match status" value="1"/>
</dbReference>
<keyword evidence="4" id="KW-1185">Reference proteome</keyword>
<dbReference type="Gene3D" id="1.10.4020.10">
    <property type="entry name" value="DNA breaking-rejoining enzymes"/>
    <property type="match status" value="1"/>
</dbReference>
<reference evidence="3" key="1">
    <citation type="submission" date="2025-08" db="UniProtKB">
        <authorList>
            <consortium name="Ensembl"/>
        </authorList>
    </citation>
    <scope>IDENTIFICATION</scope>
</reference>
<evidence type="ECO:0000259" key="2">
    <source>
        <dbReference type="PROSITE" id="PS50804"/>
    </source>
</evidence>